<dbReference type="Proteomes" id="UP000765509">
    <property type="component" value="Unassembled WGS sequence"/>
</dbReference>
<dbReference type="EMBL" id="AVOT02025051">
    <property type="protein sequence ID" value="MBW0516102.1"/>
    <property type="molecule type" value="Genomic_DNA"/>
</dbReference>
<evidence type="ECO:0000256" key="2">
    <source>
        <dbReference type="ARBA" id="ARBA00022884"/>
    </source>
</evidence>
<name>A0A9Q3HTV9_9BASI</name>
<feature type="non-terminal residue" evidence="6">
    <location>
        <position position="224"/>
    </location>
</feature>
<keyword evidence="2" id="KW-0694">RNA-binding</keyword>
<accession>A0A9Q3HTV9</accession>
<protein>
    <recommendedName>
        <fullName evidence="5">Integrase catalytic domain-containing protein</fullName>
    </recommendedName>
</protein>
<dbReference type="PANTHER" id="PTHR42648:SF24">
    <property type="entry name" value="INTEGRASE CATALYTIC DOMAIN-CONTAINING PROTEIN"/>
    <property type="match status" value="1"/>
</dbReference>
<keyword evidence="7" id="KW-1185">Reference proteome</keyword>
<dbReference type="GO" id="GO:0003964">
    <property type="term" value="F:RNA-directed DNA polymerase activity"/>
    <property type="evidence" value="ECO:0007669"/>
    <property type="project" value="UniProtKB-EC"/>
</dbReference>
<comment type="catalytic activity">
    <reaction evidence="4">
        <text>DNA(n) + a 2'-deoxyribonucleoside 5'-triphosphate = DNA(n+1) + diphosphate</text>
        <dbReference type="Rhea" id="RHEA:22508"/>
        <dbReference type="Rhea" id="RHEA-COMP:17339"/>
        <dbReference type="Rhea" id="RHEA-COMP:17340"/>
        <dbReference type="ChEBI" id="CHEBI:33019"/>
        <dbReference type="ChEBI" id="CHEBI:61560"/>
        <dbReference type="ChEBI" id="CHEBI:173112"/>
        <dbReference type="EC" id="2.7.7.7"/>
    </reaction>
</comment>
<feature type="domain" description="Integrase catalytic" evidence="5">
    <location>
        <begin position="7"/>
        <end position="171"/>
    </location>
</feature>
<dbReference type="GO" id="GO:0032196">
    <property type="term" value="P:transposition"/>
    <property type="evidence" value="ECO:0007669"/>
    <property type="project" value="UniProtKB-KW"/>
</dbReference>
<dbReference type="PROSITE" id="PS50994">
    <property type="entry name" value="INTEGRASE"/>
    <property type="match status" value="1"/>
</dbReference>
<dbReference type="SUPFAM" id="SSF53098">
    <property type="entry name" value="Ribonuclease H-like"/>
    <property type="match status" value="1"/>
</dbReference>
<evidence type="ECO:0000256" key="1">
    <source>
        <dbReference type="ARBA" id="ARBA00022578"/>
    </source>
</evidence>
<dbReference type="InterPro" id="IPR036397">
    <property type="entry name" value="RNaseH_sf"/>
</dbReference>
<dbReference type="AlphaFoldDB" id="A0A9Q3HTV9"/>
<dbReference type="InterPro" id="IPR012337">
    <property type="entry name" value="RNaseH-like_sf"/>
</dbReference>
<evidence type="ECO:0000256" key="4">
    <source>
        <dbReference type="ARBA" id="ARBA00049244"/>
    </source>
</evidence>
<gene>
    <name evidence="6" type="ORF">O181_055817</name>
</gene>
<organism evidence="6 7">
    <name type="scientific">Austropuccinia psidii MF-1</name>
    <dbReference type="NCBI Taxonomy" id="1389203"/>
    <lineage>
        <taxon>Eukaryota</taxon>
        <taxon>Fungi</taxon>
        <taxon>Dikarya</taxon>
        <taxon>Basidiomycota</taxon>
        <taxon>Pucciniomycotina</taxon>
        <taxon>Pucciniomycetes</taxon>
        <taxon>Pucciniales</taxon>
        <taxon>Sphaerophragmiaceae</taxon>
        <taxon>Austropuccinia</taxon>
    </lineage>
</organism>
<evidence type="ECO:0000313" key="7">
    <source>
        <dbReference type="Proteomes" id="UP000765509"/>
    </source>
</evidence>
<dbReference type="GO" id="GO:0003887">
    <property type="term" value="F:DNA-directed DNA polymerase activity"/>
    <property type="evidence" value="ECO:0007669"/>
    <property type="project" value="UniProtKB-EC"/>
</dbReference>
<dbReference type="GO" id="GO:0005634">
    <property type="term" value="C:nucleus"/>
    <property type="evidence" value="ECO:0007669"/>
    <property type="project" value="UniProtKB-ARBA"/>
</dbReference>
<dbReference type="GO" id="GO:0003723">
    <property type="term" value="F:RNA binding"/>
    <property type="evidence" value="ECO:0007669"/>
    <property type="project" value="UniProtKB-KW"/>
</dbReference>
<dbReference type="Gene3D" id="3.30.420.10">
    <property type="entry name" value="Ribonuclease H-like superfamily/Ribonuclease H"/>
    <property type="match status" value="1"/>
</dbReference>
<evidence type="ECO:0000256" key="3">
    <source>
        <dbReference type="ARBA" id="ARBA00048173"/>
    </source>
</evidence>
<sequence>MPASQQVACVPGDIIVVDLMGPFPLSVDMFLYAMIIQNHVSSLVAPILLKAKSDAAKHLQDWLVQFANIAQTTVKRVHTDNGGEFSSSFLSTFFKEKGIIHRKTIPYDHHQNGKVERTNCTLSRAARSMMIRANLPSIFWMYALRHAVWVFNWVLHNTNVTTPSRTVIKIKPSLTLLRVFGCKAFIHNMTQQKDLKAKAKEVVHMGVAQDSQGWVFYDPATGGL</sequence>
<comment type="catalytic activity">
    <reaction evidence="3">
        <text>DNA(n) + a 2'-deoxyribonucleoside 5'-triphosphate = DNA(n+1) + diphosphate</text>
        <dbReference type="Rhea" id="RHEA:22508"/>
        <dbReference type="Rhea" id="RHEA-COMP:17339"/>
        <dbReference type="Rhea" id="RHEA-COMP:17340"/>
        <dbReference type="ChEBI" id="CHEBI:33019"/>
        <dbReference type="ChEBI" id="CHEBI:61560"/>
        <dbReference type="ChEBI" id="CHEBI:173112"/>
        <dbReference type="EC" id="2.7.7.49"/>
    </reaction>
</comment>
<proteinExistence type="predicted"/>
<comment type="caution">
    <text evidence="6">The sequence shown here is derived from an EMBL/GenBank/DDBJ whole genome shotgun (WGS) entry which is preliminary data.</text>
</comment>
<dbReference type="OrthoDB" id="2515789at2759"/>
<evidence type="ECO:0000313" key="6">
    <source>
        <dbReference type="EMBL" id="MBW0516102.1"/>
    </source>
</evidence>
<reference evidence="6" key="1">
    <citation type="submission" date="2021-03" db="EMBL/GenBank/DDBJ databases">
        <title>Draft genome sequence of rust myrtle Austropuccinia psidii MF-1, a brazilian biotype.</title>
        <authorList>
            <person name="Quecine M.C."/>
            <person name="Pachon D.M.R."/>
            <person name="Bonatelli M.L."/>
            <person name="Correr F.H."/>
            <person name="Franceschini L.M."/>
            <person name="Leite T.F."/>
            <person name="Margarido G.R.A."/>
            <person name="Almeida C.A."/>
            <person name="Ferrarezi J.A."/>
            <person name="Labate C.A."/>
        </authorList>
    </citation>
    <scope>NUCLEOTIDE SEQUENCE</scope>
    <source>
        <strain evidence="6">MF-1</strain>
    </source>
</reference>
<evidence type="ECO:0000259" key="5">
    <source>
        <dbReference type="PROSITE" id="PS50994"/>
    </source>
</evidence>
<dbReference type="PANTHER" id="PTHR42648">
    <property type="entry name" value="TRANSPOSASE, PUTATIVE-RELATED"/>
    <property type="match status" value="1"/>
</dbReference>
<dbReference type="GO" id="GO:0015074">
    <property type="term" value="P:DNA integration"/>
    <property type="evidence" value="ECO:0007669"/>
    <property type="project" value="InterPro"/>
</dbReference>
<dbReference type="InterPro" id="IPR001584">
    <property type="entry name" value="Integrase_cat-core"/>
</dbReference>
<dbReference type="InterPro" id="IPR039537">
    <property type="entry name" value="Retrotran_Ty1/copia-like"/>
</dbReference>
<keyword evidence="1" id="KW-0815">Transposition</keyword>